<evidence type="ECO:0000256" key="6">
    <source>
        <dbReference type="ARBA" id="ARBA00022438"/>
    </source>
</evidence>
<evidence type="ECO:0000256" key="4">
    <source>
        <dbReference type="ARBA" id="ARBA00012564"/>
    </source>
</evidence>
<evidence type="ECO:0000256" key="2">
    <source>
        <dbReference type="ARBA" id="ARBA00001947"/>
    </source>
</evidence>
<dbReference type="InterPro" id="IPR011989">
    <property type="entry name" value="ARM-like"/>
</dbReference>
<evidence type="ECO:0000256" key="5">
    <source>
        <dbReference type="ARBA" id="ARBA00015611"/>
    </source>
</evidence>
<comment type="caution">
    <text evidence="14">The sequence shown here is derived from an EMBL/GenBank/DDBJ whole genome shotgun (WGS) entry which is preliminary data.</text>
</comment>
<dbReference type="PANTHER" id="PTHR11533:SF174">
    <property type="entry name" value="PUROMYCIN-SENSITIVE AMINOPEPTIDASE-RELATED"/>
    <property type="match status" value="1"/>
</dbReference>
<evidence type="ECO:0000259" key="13">
    <source>
        <dbReference type="Pfam" id="PF17900"/>
    </source>
</evidence>
<dbReference type="InterPro" id="IPR014782">
    <property type="entry name" value="Peptidase_M1_dom"/>
</dbReference>
<dbReference type="GO" id="GO:0006508">
    <property type="term" value="P:proteolysis"/>
    <property type="evidence" value="ECO:0007669"/>
    <property type="project" value="UniProtKB-KW"/>
</dbReference>
<dbReference type="Pfam" id="PF01433">
    <property type="entry name" value="Peptidase_M1"/>
    <property type="match status" value="1"/>
</dbReference>
<dbReference type="InterPro" id="IPR001930">
    <property type="entry name" value="Peptidase_M1"/>
</dbReference>
<keyword evidence="15" id="KW-1185">Reference proteome</keyword>
<keyword evidence="11" id="KW-0482">Metalloprotease</keyword>
<keyword evidence="10" id="KW-0862">Zinc</keyword>
<dbReference type="RefSeq" id="WP_016195191.1">
    <property type="nucleotide sequence ID" value="NZ_AQPN01000076.1"/>
</dbReference>
<evidence type="ECO:0000256" key="3">
    <source>
        <dbReference type="ARBA" id="ARBA00010136"/>
    </source>
</evidence>
<dbReference type="Gene3D" id="2.60.40.1730">
    <property type="entry name" value="tricorn interacting facor f3 domain"/>
    <property type="match status" value="1"/>
</dbReference>
<dbReference type="GO" id="GO:0042277">
    <property type="term" value="F:peptide binding"/>
    <property type="evidence" value="ECO:0007669"/>
    <property type="project" value="TreeGrafter"/>
</dbReference>
<dbReference type="GO" id="GO:0016020">
    <property type="term" value="C:membrane"/>
    <property type="evidence" value="ECO:0007669"/>
    <property type="project" value="TreeGrafter"/>
</dbReference>
<dbReference type="STRING" id="1150600.ADIARSV_1956"/>
<accession>R9GT08</accession>
<reference evidence="14 15" key="1">
    <citation type="journal article" date="2013" name="Genome Announc.">
        <title>Draft Genome Sequence of Arcticibacter svalbardensis Strain MN12-7T, a Member of the Family Sphingobacteriaceae Isolated from an Arctic Soil Sample.</title>
        <authorList>
            <person name="Shivaji S."/>
            <person name="Ara S."/>
            <person name="Prasad S."/>
            <person name="Manasa B.P."/>
            <person name="Begum Z."/>
            <person name="Singh A."/>
            <person name="Kumar Pinnaka A."/>
        </authorList>
    </citation>
    <scope>NUCLEOTIDE SEQUENCE [LARGE SCALE GENOMIC DNA]</scope>
    <source>
        <strain evidence="14 15">MN12-7</strain>
    </source>
</reference>
<keyword evidence="8" id="KW-0479">Metal-binding</keyword>
<dbReference type="Pfam" id="PF17900">
    <property type="entry name" value="Peptidase_M1_N"/>
    <property type="match status" value="1"/>
</dbReference>
<keyword evidence="6" id="KW-0031">Aminopeptidase</keyword>
<dbReference type="GO" id="GO:0070006">
    <property type="term" value="F:metalloaminopeptidase activity"/>
    <property type="evidence" value="ECO:0007669"/>
    <property type="project" value="TreeGrafter"/>
</dbReference>
<gene>
    <name evidence="14" type="ORF">ADIARSV_1956</name>
</gene>
<dbReference type="SUPFAM" id="SSF55486">
    <property type="entry name" value="Metalloproteases ('zincins'), catalytic domain"/>
    <property type="match status" value="1"/>
</dbReference>
<proteinExistence type="inferred from homology"/>
<evidence type="ECO:0000259" key="12">
    <source>
        <dbReference type="Pfam" id="PF01433"/>
    </source>
</evidence>
<dbReference type="SUPFAM" id="SSF63737">
    <property type="entry name" value="Leukotriene A4 hydrolase N-terminal domain"/>
    <property type="match status" value="1"/>
</dbReference>
<keyword evidence="7" id="KW-0645">Protease</keyword>
<comment type="similarity">
    <text evidence="3">Belongs to the peptidase M1 family.</text>
</comment>
<dbReference type="InterPro" id="IPR042097">
    <property type="entry name" value="Aminopeptidase_N-like_N_sf"/>
</dbReference>
<dbReference type="GO" id="GO:0005737">
    <property type="term" value="C:cytoplasm"/>
    <property type="evidence" value="ECO:0007669"/>
    <property type="project" value="TreeGrafter"/>
</dbReference>
<comment type="catalytic activity">
    <reaction evidence="1">
        <text>Release of an N-terminal amino acid, Xaa-|-Yaa- from a peptide, amide or arylamide. Xaa is preferably Ala, but may be most amino acids including Pro (slow action). When a terminal hydrophobic residue is followed by a prolyl residue, the two may be released as an intact Xaa-Pro dipeptide.</text>
        <dbReference type="EC" id="3.4.11.2"/>
    </reaction>
</comment>
<comment type="cofactor">
    <cofactor evidence="2">
        <name>Zn(2+)</name>
        <dbReference type="ChEBI" id="CHEBI:29105"/>
    </cofactor>
</comment>
<dbReference type="OrthoDB" id="100605at2"/>
<evidence type="ECO:0000256" key="11">
    <source>
        <dbReference type="ARBA" id="ARBA00023049"/>
    </source>
</evidence>
<evidence type="ECO:0000256" key="9">
    <source>
        <dbReference type="ARBA" id="ARBA00022801"/>
    </source>
</evidence>
<feature type="domain" description="Aminopeptidase N-like N-terminal" evidence="13">
    <location>
        <begin position="58"/>
        <end position="244"/>
    </location>
</feature>
<dbReference type="PANTHER" id="PTHR11533">
    <property type="entry name" value="PROTEASE M1 ZINC METALLOPROTEASE"/>
    <property type="match status" value="1"/>
</dbReference>
<sequence>MKDPYKLLGLFVAGLFLITCSSTKKVVMDPLSVYETRAGAHIYQPAYTQVTDIIHTGLDIKLDWDSAFVIGKATIEARPYIYPSAQIILNAKGFKINQVYLLDNYDQKPLKYTYDGKLLIVDLNKTYTHDEEYKIMIDYVAMPERLIVGKDIASSGDRGFYFINRDSKIAKKPREFWTQGETQSNSGWFPTIDDPQEKMTQEISITLPKDMVSLSNGLLDFSADNGDGTHTDNWRQEQAHSTYLTMLAGGDFKIVKDTWNDKEVNYYMEPEFADNARLIFGKTPEMIGFFSKKLGVEFPWDKYSQIVVRDFQGGAMENTTATTFFEGMNMTAGYHLDEDHEDIIAHELFHHWFGDFVTAKSWSNLPLNESFATYGEYLWEEHEYGLDEADYKGWGDANSYLNDTRAKEKDVIRFNYSDREQMFDVVSYQKGGRILHMLRKTVGDDAFFESLNLYLKKHAYQNAEIHDLRLAFEEVTGKDLNWFFNQWFLNSGNPELTINSKYDALTKKSMVSISQTQSLNTAPLYRLPLAIDIYSNGKVRREEVIVDQADQTFSFDQEIEPELINVDAEKYILCSKKENKSIKQYAFQYANAPLFADRMEALQGLIKQPSQTLSISTVIKALDDKQWAIRRMAVRSLSLLPAEAQATAYNKVKNMALKDVRSYVRSTAINALKGVYKSKNNAEVLKKAAKDQSPSVIQALAG</sequence>
<dbReference type="eggNOG" id="COG0308">
    <property type="taxonomic scope" value="Bacteria"/>
</dbReference>
<dbReference type="Gene3D" id="1.25.10.10">
    <property type="entry name" value="Leucine-rich Repeat Variant"/>
    <property type="match status" value="1"/>
</dbReference>
<evidence type="ECO:0000256" key="1">
    <source>
        <dbReference type="ARBA" id="ARBA00000098"/>
    </source>
</evidence>
<dbReference type="PRINTS" id="PR00756">
    <property type="entry name" value="ALADIPTASE"/>
</dbReference>
<dbReference type="Proteomes" id="UP000014174">
    <property type="component" value="Unassembled WGS sequence"/>
</dbReference>
<dbReference type="InterPro" id="IPR016024">
    <property type="entry name" value="ARM-type_fold"/>
</dbReference>
<evidence type="ECO:0000256" key="10">
    <source>
        <dbReference type="ARBA" id="ARBA00022833"/>
    </source>
</evidence>
<protein>
    <recommendedName>
        <fullName evidence="5">Aminopeptidase N</fullName>
        <ecNumber evidence="4">3.4.11.2</ecNumber>
    </recommendedName>
</protein>
<dbReference type="GO" id="GO:0043171">
    <property type="term" value="P:peptide catabolic process"/>
    <property type="evidence" value="ECO:0007669"/>
    <property type="project" value="TreeGrafter"/>
</dbReference>
<dbReference type="InterPro" id="IPR050344">
    <property type="entry name" value="Peptidase_M1_aminopeptidases"/>
</dbReference>
<dbReference type="SUPFAM" id="SSF48371">
    <property type="entry name" value="ARM repeat"/>
    <property type="match status" value="1"/>
</dbReference>
<dbReference type="GO" id="GO:0008270">
    <property type="term" value="F:zinc ion binding"/>
    <property type="evidence" value="ECO:0007669"/>
    <property type="project" value="InterPro"/>
</dbReference>
<dbReference type="InterPro" id="IPR027268">
    <property type="entry name" value="Peptidase_M4/M1_CTD_sf"/>
</dbReference>
<dbReference type="Pfam" id="PF13646">
    <property type="entry name" value="HEAT_2"/>
    <property type="match status" value="1"/>
</dbReference>
<name>R9GT08_9SPHI</name>
<evidence type="ECO:0000313" key="14">
    <source>
        <dbReference type="EMBL" id="EOR94851.1"/>
    </source>
</evidence>
<organism evidence="14 15">
    <name type="scientific">Arcticibacter svalbardensis MN12-7</name>
    <dbReference type="NCBI Taxonomy" id="1150600"/>
    <lineage>
        <taxon>Bacteria</taxon>
        <taxon>Pseudomonadati</taxon>
        <taxon>Bacteroidota</taxon>
        <taxon>Sphingobacteriia</taxon>
        <taxon>Sphingobacteriales</taxon>
        <taxon>Sphingobacteriaceae</taxon>
        <taxon>Arcticibacter</taxon>
    </lineage>
</organism>
<feature type="domain" description="Peptidase M1 membrane alanine aminopeptidase" evidence="12">
    <location>
        <begin position="282"/>
        <end position="487"/>
    </location>
</feature>
<evidence type="ECO:0000256" key="7">
    <source>
        <dbReference type="ARBA" id="ARBA00022670"/>
    </source>
</evidence>
<dbReference type="AlphaFoldDB" id="R9GT08"/>
<keyword evidence="9" id="KW-0378">Hydrolase</keyword>
<dbReference type="GO" id="GO:0005615">
    <property type="term" value="C:extracellular space"/>
    <property type="evidence" value="ECO:0007669"/>
    <property type="project" value="TreeGrafter"/>
</dbReference>
<dbReference type="CDD" id="cd09603">
    <property type="entry name" value="M1_APN_like"/>
    <property type="match status" value="1"/>
</dbReference>
<evidence type="ECO:0000256" key="8">
    <source>
        <dbReference type="ARBA" id="ARBA00022723"/>
    </source>
</evidence>
<dbReference type="EMBL" id="AQPN01000076">
    <property type="protein sequence ID" value="EOR94851.1"/>
    <property type="molecule type" value="Genomic_DNA"/>
</dbReference>
<dbReference type="PATRIC" id="fig|1150600.3.peg.1930"/>
<dbReference type="GO" id="GO:0016285">
    <property type="term" value="F:alanyl aminopeptidase activity"/>
    <property type="evidence" value="ECO:0007669"/>
    <property type="project" value="UniProtKB-EC"/>
</dbReference>
<dbReference type="Gene3D" id="1.10.390.10">
    <property type="entry name" value="Neutral Protease Domain 2"/>
    <property type="match status" value="1"/>
</dbReference>
<dbReference type="InterPro" id="IPR045357">
    <property type="entry name" value="Aminopeptidase_N-like_N"/>
</dbReference>
<dbReference type="EC" id="3.4.11.2" evidence="4"/>
<evidence type="ECO:0000313" key="15">
    <source>
        <dbReference type="Proteomes" id="UP000014174"/>
    </source>
</evidence>